<accession>A0A8S3F7V0</accession>
<proteinExistence type="predicted"/>
<evidence type="ECO:0000313" key="3">
    <source>
        <dbReference type="Proteomes" id="UP000681967"/>
    </source>
</evidence>
<reference evidence="1" key="1">
    <citation type="submission" date="2021-02" db="EMBL/GenBank/DDBJ databases">
        <authorList>
            <person name="Nowell W R."/>
        </authorList>
    </citation>
    <scope>NUCLEOTIDE SEQUENCE</scope>
</reference>
<dbReference type="Proteomes" id="UP000681967">
    <property type="component" value="Unassembled WGS sequence"/>
</dbReference>
<sequence length="36" mass="3792">MGDRTVTLVADANGNSTNLNQLSTPTSVFVDLQQAL</sequence>
<evidence type="ECO:0000313" key="2">
    <source>
        <dbReference type="EMBL" id="CAF5194920.1"/>
    </source>
</evidence>
<organism evidence="1 3">
    <name type="scientific">Rotaria magnacalcarata</name>
    <dbReference type="NCBI Taxonomy" id="392030"/>
    <lineage>
        <taxon>Eukaryota</taxon>
        <taxon>Metazoa</taxon>
        <taxon>Spiralia</taxon>
        <taxon>Gnathifera</taxon>
        <taxon>Rotifera</taxon>
        <taxon>Eurotatoria</taxon>
        <taxon>Bdelloidea</taxon>
        <taxon>Philodinida</taxon>
        <taxon>Philodinidae</taxon>
        <taxon>Rotaria</taxon>
    </lineage>
</organism>
<dbReference type="AlphaFoldDB" id="A0A8S3F7V0"/>
<evidence type="ECO:0000313" key="1">
    <source>
        <dbReference type="EMBL" id="CAF5109024.1"/>
    </source>
</evidence>
<comment type="caution">
    <text evidence="1">The sequence shown here is derived from an EMBL/GenBank/DDBJ whole genome shotgun (WGS) entry which is preliminary data.</text>
</comment>
<name>A0A8S3F7V0_9BILA</name>
<dbReference type="EMBL" id="CAJOBH010240944">
    <property type="protein sequence ID" value="CAF5109024.1"/>
    <property type="molecule type" value="Genomic_DNA"/>
</dbReference>
<protein>
    <submittedName>
        <fullName evidence="1">Uncharacterized protein</fullName>
    </submittedName>
</protein>
<gene>
    <name evidence="1" type="ORF">BYL167_LOCUS65414</name>
    <name evidence="2" type="ORF">GIL414_LOCUS74470</name>
</gene>
<feature type="non-terminal residue" evidence="1">
    <location>
        <position position="36"/>
    </location>
</feature>
<dbReference type="Proteomes" id="UP000681720">
    <property type="component" value="Unassembled WGS sequence"/>
</dbReference>
<dbReference type="EMBL" id="CAJOBJ010340912">
    <property type="protein sequence ID" value="CAF5194920.1"/>
    <property type="molecule type" value="Genomic_DNA"/>
</dbReference>